<evidence type="ECO:0000256" key="1">
    <source>
        <dbReference type="SAM" id="MobiDB-lite"/>
    </source>
</evidence>
<feature type="domain" description="N-acetyltransferase" evidence="2">
    <location>
        <begin position="4"/>
        <end position="161"/>
    </location>
</feature>
<sequence>MSNIVLLPLEESDREQFITDNQEAFLYGATQEFGIRDEHYEEDGQIISRRTIERSIDHKNAETYRIIQDGKKVGGVIIKINKEKKRGDLEILFVSPKFHSKGIGYATWCSIEKMHPEIEVWETFTPYFEKRNIHFYVNRCGFHIVEFFNSNHQDPHAKEKCGSDDDDKGEEEDEEEKGNDEMFRFEKVMYS</sequence>
<dbReference type="Pfam" id="PF00583">
    <property type="entry name" value="Acetyltransf_1"/>
    <property type="match status" value="1"/>
</dbReference>
<reference evidence="3" key="1">
    <citation type="submission" date="2018-03" db="EMBL/GenBank/DDBJ databases">
        <title>Horizontal gene transfer is an indispensable driver in forging the evolution of the Neocallimastigomycota as a distinct gut-dwelling fungal lineage.</title>
        <authorList>
            <person name="Murphy C.L."/>
            <person name="Youssef N.H."/>
            <person name="Elshahed M.S."/>
        </authorList>
    </citation>
    <scope>NUCLEOTIDE SEQUENCE</scope>
    <source>
        <strain evidence="3">B5</strain>
    </source>
</reference>
<keyword evidence="3" id="KW-0808">Transferase</keyword>
<dbReference type="Gene3D" id="3.40.630.30">
    <property type="match status" value="1"/>
</dbReference>
<feature type="compositionally biased region" description="Acidic residues" evidence="1">
    <location>
        <begin position="164"/>
        <end position="178"/>
    </location>
</feature>
<dbReference type="SUPFAM" id="SSF55729">
    <property type="entry name" value="Acyl-CoA N-acyltransferases (Nat)"/>
    <property type="match status" value="1"/>
</dbReference>
<feature type="region of interest" description="Disordered" evidence="1">
    <location>
        <begin position="154"/>
        <end position="181"/>
    </location>
</feature>
<dbReference type="EMBL" id="MH043921">
    <property type="protein sequence ID" value="AWI67075.1"/>
    <property type="molecule type" value="mRNA"/>
</dbReference>
<dbReference type="AlphaFoldDB" id="A0A2S1TZJ8"/>
<accession>A0A2S1TZJ8</accession>
<dbReference type="CDD" id="cd04301">
    <property type="entry name" value="NAT_SF"/>
    <property type="match status" value="1"/>
</dbReference>
<feature type="compositionally biased region" description="Basic and acidic residues" evidence="1">
    <location>
        <begin position="154"/>
        <end position="163"/>
    </location>
</feature>
<protein>
    <submittedName>
        <fullName evidence="3">Acetyltransferase</fullName>
    </submittedName>
</protein>
<dbReference type="InterPro" id="IPR016181">
    <property type="entry name" value="Acyl_CoA_acyltransferase"/>
</dbReference>
<dbReference type="InterPro" id="IPR000182">
    <property type="entry name" value="GNAT_dom"/>
</dbReference>
<organism evidence="3">
    <name type="scientific">Piromyces sp</name>
    <dbReference type="NCBI Taxonomy" id="45796"/>
    <lineage>
        <taxon>Eukaryota</taxon>
        <taxon>Fungi</taxon>
        <taxon>Fungi incertae sedis</taxon>
        <taxon>Chytridiomycota</taxon>
        <taxon>Chytridiomycota incertae sedis</taxon>
        <taxon>Neocallimastigomycetes</taxon>
        <taxon>Neocallimastigales</taxon>
        <taxon>Neocallimastigaceae</taxon>
        <taxon>Piromyces</taxon>
    </lineage>
</organism>
<dbReference type="PROSITE" id="PS51186">
    <property type="entry name" value="GNAT"/>
    <property type="match status" value="1"/>
</dbReference>
<dbReference type="GO" id="GO:0016747">
    <property type="term" value="F:acyltransferase activity, transferring groups other than amino-acyl groups"/>
    <property type="evidence" value="ECO:0007669"/>
    <property type="project" value="InterPro"/>
</dbReference>
<evidence type="ECO:0000259" key="2">
    <source>
        <dbReference type="PROSITE" id="PS51186"/>
    </source>
</evidence>
<name>A0A2S1TZJ8_PIRSP</name>
<proteinExistence type="evidence at transcript level"/>
<evidence type="ECO:0000313" key="3">
    <source>
        <dbReference type="EMBL" id="AWI67075.1"/>
    </source>
</evidence>